<organism evidence="2 3">
    <name type="scientific">Toxocara canis</name>
    <name type="common">Canine roundworm</name>
    <dbReference type="NCBI Taxonomy" id="6265"/>
    <lineage>
        <taxon>Eukaryota</taxon>
        <taxon>Metazoa</taxon>
        <taxon>Ecdysozoa</taxon>
        <taxon>Nematoda</taxon>
        <taxon>Chromadorea</taxon>
        <taxon>Rhabditida</taxon>
        <taxon>Spirurina</taxon>
        <taxon>Ascaridomorpha</taxon>
        <taxon>Ascaridoidea</taxon>
        <taxon>Toxocaridae</taxon>
        <taxon>Toxocara</taxon>
    </lineage>
</organism>
<proteinExistence type="predicted"/>
<dbReference type="AlphaFoldDB" id="A0A183U517"/>
<gene>
    <name evidence="1" type="ORF">TCNE_LOCUS3587</name>
</gene>
<accession>A0A183U517</accession>
<reference evidence="1 2" key="2">
    <citation type="submission" date="2018-11" db="EMBL/GenBank/DDBJ databases">
        <authorList>
            <consortium name="Pathogen Informatics"/>
        </authorList>
    </citation>
    <scope>NUCLEOTIDE SEQUENCE [LARGE SCALE GENOMIC DNA]</scope>
</reference>
<protein>
    <submittedName>
        <fullName evidence="3">DUF222 domain-containing protein</fullName>
    </submittedName>
</protein>
<evidence type="ECO:0000313" key="3">
    <source>
        <dbReference type="WBParaSite" id="TCNE_0000358701-mRNA-1"/>
    </source>
</evidence>
<sequence>MDAPTVTSDRVVCTHTMLSFAAGAAQRRSDHQREQRCEHGADRRLSVMPSTTTRTRRILSDAEKRAIGDLRTVVPSLETISDGYITRYPSQRELIC</sequence>
<evidence type="ECO:0000313" key="2">
    <source>
        <dbReference type="Proteomes" id="UP000050794"/>
    </source>
</evidence>
<dbReference type="EMBL" id="UYWY01004747">
    <property type="protein sequence ID" value="VDM29304.1"/>
    <property type="molecule type" value="Genomic_DNA"/>
</dbReference>
<keyword evidence="2" id="KW-1185">Reference proteome</keyword>
<name>A0A183U517_TOXCA</name>
<evidence type="ECO:0000313" key="1">
    <source>
        <dbReference type="EMBL" id="VDM29304.1"/>
    </source>
</evidence>
<reference evidence="3" key="1">
    <citation type="submission" date="2016-06" db="UniProtKB">
        <authorList>
            <consortium name="WormBaseParasite"/>
        </authorList>
    </citation>
    <scope>IDENTIFICATION</scope>
</reference>
<dbReference type="WBParaSite" id="TCNE_0000358701-mRNA-1">
    <property type="protein sequence ID" value="TCNE_0000358701-mRNA-1"/>
    <property type="gene ID" value="TCNE_0000358701"/>
</dbReference>
<dbReference type="Proteomes" id="UP000050794">
    <property type="component" value="Unassembled WGS sequence"/>
</dbReference>